<sequence>MFLAGLFVFSWSKNAECALERDFQTWLNVTTIGKTHSKDKIVSRIRYWLETQERIGEDSSRFSQILLRPGLGFALTGNLSIWLGYAWIYTGKPNTSNPFEENRIWQQLLWVKTNRYLTFTCRTRTEQRFLENSPKTAYRFRELIKISVPLKQYTRFSFVTSDELFLHKNNFVGTNSRGFDQNRFFVGLGYKINPTITTEIGYMNQYIRRFGVPDFLANIASINFFMNF</sequence>
<evidence type="ECO:0000313" key="1">
    <source>
        <dbReference type="EMBL" id="KTD73456.1"/>
    </source>
</evidence>
<dbReference type="EMBL" id="LNZA01000001">
    <property type="protein sequence ID" value="KTD73456.1"/>
    <property type="molecule type" value="Genomic_DNA"/>
</dbReference>
<dbReference type="STRING" id="40335.Ltuc_1303"/>
<reference evidence="1 2" key="1">
    <citation type="submission" date="2015-11" db="EMBL/GenBank/DDBJ databases">
        <title>Genomic analysis of 38 Legionella species identifies large and diverse effector repertoires.</title>
        <authorList>
            <person name="Burstein D."/>
            <person name="Amaro F."/>
            <person name="Zusman T."/>
            <person name="Lifshitz Z."/>
            <person name="Cohen O."/>
            <person name="Gilbert J.A."/>
            <person name="Pupko T."/>
            <person name="Shuman H.A."/>
            <person name="Segal G."/>
        </authorList>
    </citation>
    <scope>NUCLEOTIDE SEQUENCE [LARGE SCALE GENOMIC DNA]</scope>
    <source>
        <strain evidence="1 2">ATCC 49180</strain>
    </source>
</reference>
<keyword evidence="2" id="KW-1185">Reference proteome</keyword>
<dbReference type="Proteomes" id="UP000054693">
    <property type="component" value="Unassembled WGS sequence"/>
</dbReference>
<dbReference type="InterPro" id="IPR019619">
    <property type="entry name" value="DUF2490"/>
</dbReference>
<gene>
    <name evidence="1" type="ORF">Ltuc_1303</name>
</gene>
<protein>
    <recommendedName>
        <fullName evidence="3">DUF2490 domain-containing protein</fullName>
    </recommendedName>
</protein>
<comment type="caution">
    <text evidence="1">The sequence shown here is derived from an EMBL/GenBank/DDBJ whole genome shotgun (WGS) entry which is preliminary data.</text>
</comment>
<dbReference type="AlphaFoldDB" id="A0A0W0ZXF4"/>
<accession>A0A0W0ZXF4</accession>
<evidence type="ECO:0000313" key="2">
    <source>
        <dbReference type="Proteomes" id="UP000054693"/>
    </source>
</evidence>
<proteinExistence type="predicted"/>
<name>A0A0W0ZXF4_9GAMM</name>
<evidence type="ECO:0008006" key="3">
    <source>
        <dbReference type="Google" id="ProtNLM"/>
    </source>
</evidence>
<dbReference type="Pfam" id="PF10677">
    <property type="entry name" value="DUF2490"/>
    <property type="match status" value="1"/>
</dbReference>
<organism evidence="1 2">
    <name type="scientific">Legionella tucsonensis</name>
    <dbReference type="NCBI Taxonomy" id="40335"/>
    <lineage>
        <taxon>Bacteria</taxon>
        <taxon>Pseudomonadati</taxon>
        <taxon>Pseudomonadota</taxon>
        <taxon>Gammaproteobacteria</taxon>
        <taxon>Legionellales</taxon>
        <taxon>Legionellaceae</taxon>
        <taxon>Legionella</taxon>
    </lineage>
</organism>
<dbReference type="PATRIC" id="fig|40335.7.peg.1386"/>